<reference evidence="8" key="1">
    <citation type="journal article" date="2014" name="Proc. Natl. Acad. Sci. U.S.A.">
        <title>Extensive sampling of basidiomycete genomes demonstrates inadequacy of the white-rot/brown-rot paradigm for wood decay fungi.</title>
        <authorList>
            <person name="Riley R."/>
            <person name="Salamov A.A."/>
            <person name="Brown D.W."/>
            <person name="Nagy L.G."/>
            <person name="Floudas D."/>
            <person name="Held B.W."/>
            <person name="Levasseur A."/>
            <person name="Lombard V."/>
            <person name="Morin E."/>
            <person name="Otillar R."/>
            <person name="Lindquist E.A."/>
            <person name="Sun H."/>
            <person name="LaButti K.M."/>
            <person name="Schmutz J."/>
            <person name="Jabbour D."/>
            <person name="Luo H."/>
            <person name="Baker S.E."/>
            <person name="Pisabarro A.G."/>
            <person name="Walton J.D."/>
            <person name="Blanchette R.A."/>
            <person name="Henrissat B."/>
            <person name="Martin F."/>
            <person name="Cullen D."/>
            <person name="Hibbett D.S."/>
            <person name="Grigoriev I.V."/>
        </authorList>
    </citation>
    <scope>NUCLEOTIDE SEQUENCE [LARGE SCALE GENOMIC DNA]</scope>
    <source>
        <strain evidence="8">CBS 339.88</strain>
    </source>
</reference>
<evidence type="ECO:0000259" key="4">
    <source>
        <dbReference type="PROSITE" id="PS50009"/>
    </source>
</evidence>
<sequence>MPELAHSDRFQITKTSDDFMKPMLQTPPTTPTASPPSNPDSSASFLEEVDAWLVQINERVAELEHRHKKHLSIDSWWIPTQRADVRNLERPGDKKSNKLEFEITILGSKTYSCYRGVHHRCGLLRGAVKTKEPVTLRLLRILVNDSEVQDHLQREVSIWRELHHLNVVPLYGVINICEDLYSVSPWMDNGTAVAYLKRFPSANRMNILTDAASGNPIGLEYLHARGIVHGDLRGANVLISKNGTARLSHFGLSNFFEDCGQAATATHSLNPRWFAPELLHSAPITMHSDVWSFGMVCLEMLSESPSVRAIVNVVDGVVSTGTLEGLVDRLITNSNLRSDNEYRDILLTACADFTTPADLFAILSRRFHEAEARTEDHPEDRVAVQYNIFMVVMFWLSQQYLQVDNPLLWQMKQFLQDAIRMKSSTTMEQRDRLSPRMLAPGRKLLQASQIKPQDLAIALSLLEGDKYKPLVPSDYIGHLRRHPGYNNIEGAYTTNIKIILWVKVSILHHDSAENRAAVLKFFIHTAMECRKLRNFSSLVAIATALHSSVIEQLRLTRSQLTLQLQGKLDSLYDIINPSSNHQGYRQALNEMKSAEELDRCIPWLAVHLKELHLILLRYPSTVQVDGRPLINFELYLLFMERVNAVVYYRAPDLERYRQLGQLDFLENQLRLLDVSNTSDDYLIARSFKQEARRSGGDFWDE</sequence>
<evidence type="ECO:0000256" key="1">
    <source>
        <dbReference type="ARBA" id="ARBA00022658"/>
    </source>
</evidence>
<organism evidence="7 8">
    <name type="scientific">Galerina marginata (strain CBS 339.88)</name>
    <dbReference type="NCBI Taxonomy" id="685588"/>
    <lineage>
        <taxon>Eukaryota</taxon>
        <taxon>Fungi</taxon>
        <taxon>Dikarya</taxon>
        <taxon>Basidiomycota</taxon>
        <taxon>Agaricomycotina</taxon>
        <taxon>Agaricomycetes</taxon>
        <taxon>Agaricomycetidae</taxon>
        <taxon>Agaricales</taxon>
        <taxon>Agaricineae</taxon>
        <taxon>Strophariaceae</taxon>
        <taxon>Galerina</taxon>
    </lineage>
</organism>
<dbReference type="GO" id="GO:0005524">
    <property type="term" value="F:ATP binding"/>
    <property type="evidence" value="ECO:0007669"/>
    <property type="project" value="InterPro"/>
</dbReference>
<dbReference type="InterPro" id="IPR011009">
    <property type="entry name" value="Kinase-like_dom_sf"/>
</dbReference>
<keyword evidence="1 2" id="KW-0344">Guanine-nucleotide releasing factor</keyword>
<dbReference type="AlphaFoldDB" id="A0A067SPF3"/>
<feature type="domain" description="Ras-GEF" evidence="4">
    <location>
        <begin position="451"/>
        <end position="692"/>
    </location>
</feature>
<dbReference type="GO" id="GO:0005886">
    <property type="term" value="C:plasma membrane"/>
    <property type="evidence" value="ECO:0007669"/>
    <property type="project" value="TreeGrafter"/>
</dbReference>
<dbReference type="Pfam" id="PF07714">
    <property type="entry name" value="PK_Tyr_Ser-Thr"/>
    <property type="match status" value="1"/>
</dbReference>
<evidence type="ECO:0000256" key="3">
    <source>
        <dbReference type="SAM" id="MobiDB-lite"/>
    </source>
</evidence>
<feature type="region of interest" description="Disordered" evidence="3">
    <location>
        <begin position="1"/>
        <end position="42"/>
    </location>
</feature>
<feature type="compositionally biased region" description="Basic and acidic residues" evidence="3">
    <location>
        <begin position="1"/>
        <end position="20"/>
    </location>
</feature>
<dbReference type="GO" id="GO:0005085">
    <property type="term" value="F:guanyl-nucleotide exchange factor activity"/>
    <property type="evidence" value="ECO:0007669"/>
    <property type="project" value="UniProtKB-KW"/>
</dbReference>
<dbReference type="InterPro" id="IPR001245">
    <property type="entry name" value="Ser-Thr/Tyr_kinase_cat_dom"/>
</dbReference>
<proteinExistence type="predicted"/>
<dbReference type="OrthoDB" id="4062651at2759"/>
<dbReference type="PANTHER" id="PTHR23113:SF368">
    <property type="entry name" value="CELL DIVISION CONTROL PROTEIN 25"/>
    <property type="match status" value="1"/>
</dbReference>
<dbReference type="PROSITE" id="PS00109">
    <property type="entry name" value="PROTEIN_KINASE_TYR"/>
    <property type="match status" value="1"/>
</dbReference>
<dbReference type="InterPro" id="IPR008266">
    <property type="entry name" value="Tyr_kinase_AS"/>
</dbReference>
<dbReference type="InterPro" id="IPR023578">
    <property type="entry name" value="Ras_GEF_dom_sf"/>
</dbReference>
<dbReference type="InterPro" id="IPR036964">
    <property type="entry name" value="RASGEF_cat_dom_sf"/>
</dbReference>
<dbReference type="InterPro" id="IPR000651">
    <property type="entry name" value="Ras-like_Gua-exchang_fac_N"/>
</dbReference>
<dbReference type="Gene3D" id="1.10.840.10">
    <property type="entry name" value="Ras guanine-nucleotide exchange factors catalytic domain"/>
    <property type="match status" value="1"/>
</dbReference>
<dbReference type="PROSITE" id="PS50011">
    <property type="entry name" value="PROTEIN_KINASE_DOM"/>
    <property type="match status" value="1"/>
</dbReference>
<dbReference type="InterPro" id="IPR000719">
    <property type="entry name" value="Prot_kinase_dom"/>
</dbReference>
<dbReference type="Pfam" id="PF00618">
    <property type="entry name" value="RasGEF_N"/>
    <property type="match status" value="1"/>
</dbReference>
<evidence type="ECO:0000256" key="2">
    <source>
        <dbReference type="PROSITE-ProRule" id="PRU00168"/>
    </source>
</evidence>
<name>A0A067SPF3_GALM3</name>
<dbReference type="GO" id="GO:0007265">
    <property type="term" value="P:Ras protein signal transduction"/>
    <property type="evidence" value="ECO:0007669"/>
    <property type="project" value="TreeGrafter"/>
</dbReference>
<dbReference type="SUPFAM" id="SSF56112">
    <property type="entry name" value="Protein kinase-like (PK-like)"/>
    <property type="match status" value="1"/>
</dbReference>
<feature type="domain" description="N-terminal Ras-GEF" evidence="6">
    <location>
        <begin position="314"/>
        <end position="442"/>
    </location>
</feature>
<dbReference type="GO" id="GO:0004672">
    <property type="term" value="F:protein kinase activity"/>
    <property type="evidence" value="ECO:0007669"/>
    <property type="project" value="InterPro"/>
</dbReference>
<dbReference type="HOGENOM" id="CLU_393321_0_0_1"/>
<dbReference type="STRING" id="685588.A0A067SPF3"/>
<evidence type="ECO:0000259" key="5">
    <source>
        <dbReference type="PROSITE" id="PS50011"/>
    </source>
</evidence>
<dbReference type="InterPro" id="IPR008937">
    <property type="entry name" value="Ras-like_GEF"/>
</dbReference>
<evidence type="ECO:0000259" key="6">
    <source>
        <dbReference type="PROSITE" id="PS50212"/>
    </source>
</evidence>
<protein>
    <submittedName>
        <fullName evidence="7">Uncharacterized protein</fullName>
    </submittedName>
</protein>
<dbReference type="Proteomes" id="UP000027222">
    <property type="component" value="Unassembled WGS sequence"/>
</dbReference>
<accession>A0A067SPF3</accession>
<evidence type="ECO:0000313" key="8">
    <source>
        <dbReference type="Proteomes" id="UP000027222"/>
    </source>
</evidence>
<dbReference type="PROSITE" id="PS50009">
    <property type="entry name" value="RASGEF_CAT"/>
    <property type="match status" value="1"/>
</dbReference>
<dbReference type="SMART" id="SM00147">
    <property type="entry name" value="RasGEF"/>
    <property type="match status" value="1"/>
</dbReference>
<feature type="domain" description="Protein kinase" evidence="5">
    <location>
        <begin position="100"/>
        <end position="396"/>
    </location>
</feature>
<dbReference type="PANTHER" id="PTHR23113">
    <property type="entry name" value="GUANINE NUCLEOTIDE EXCHANGE FACTOR"/>
    <property type="match status" value="1"/>
</dbReference>
<evidence type="ECO:0000313" key="7">
    <source>
        <dbReference type="EMBL" id="KDR72786.1"/>
    </source>
</evidence>
<dbReference type="InterPro" id="IPR001895">
    <property type="entry name" value="RASGEF_cat_dom"/>
</dbReference>
<dbReference type="SUPFAM" id="SSF48366">
    <property type="entry name" value="Ras GEF"/>
    <property type="match status" value="1"/>
</dbReference>
<dbReference type="EMBL" id="KL142387">
    <property type="protein sequence ID" value="KDR72786.1"/>
    <property type="molecule type" value="Genomic_DNA"/>
</dbReference>
<gene>
    <name evidence="7" type="ORF">GALMADRAFT_212816</name>
</gene>
<keyword evidence="8" id="KW-1185">Reference proteome</keyword>
<dbReference type="Pfam" id="PF00617">
    <property type="entry name" value="RasGEF"/>
    <property type="match status" value="1"/>
</dbReference>
<feature type="compositionally biased region" description="Pro residues" evidence="3">
    <location>
        <begin position="28"/>
        <end position="38"/>
    </location>
</feature>
<dbReference type="PROSITE" id="PS50212">
    <property type="entry name" value="RASGEF_NTER"/>
    <property type="match status" value="1"/>
</dbReference>
<dbReference type="Gene3D" id="1.10.510.10">
    <property type="entry name" value="Transferase(Phosphotransferase) domain 1"/>
    <property type="match status" value="1"/>
</dbReference>